<evidence type="ECO:0000259" key="12">
    <source>
        <dbReference type="PROSITE" id="PS52019"/>
    </source>
</evidence>
<dbReference type="InterPro" id="IPR020807">
    <property type="entry name" value="PKS_DH"/>
</dbReference>
<dbReference type="CDD" id="cd00833">
    <property type="entry name" value="PKS"/>
    <property type="match status" value="3"/>
</dbReference>
<dbReference type="InterPro" id="IPR049900">
    <property type="entry name" value="PKS_mFAS_DH"/>
</dbReference>
<dbReference type="Gene3D" id="1.10.1200.10">
    <property type="entry name" value="ACP-like"/>
    <property type="match status" value="3"/>
</dbReference>
<evidence type="ECO:0000313" key="14">
    <source>
        <dbReference type="Proteomes" id="UP000733379"/>
    </source>
</evidence>
<dbReference type="Pfam" id="PF14765">
    <property type="entry name" value="PS-DH"/>
    <property type="match status" value="1"/>
</dbReference>
<evidence type="ECO:0000256" key="4">
    <source>
        <dbReference type="ARBA" id="ARBA00022553"/>
    </source>
</evidence>
<dbReference type="EMBL" id="JAHKNI010000030">
    <property type="protein sequence ID" value="MBU3068122.1"/>
    <property type="molecule type" value="Genomic_DNA"/>
</dbReference>
<evidence type="ECO:0000256" key="3">
    <source>
        <dbReference type="ARBA" id="ARBA00022450"/>
    </source>
</evidence>
<dbReference type="PROSITE" id="PS52019">
    <property type="entry name" value="PKS_MFAS_DH"/>
    <property type="match status" value="1"/>
</dbReference>
<dbReference type="SUPFAM" id="SSF47336">
    <property type="entry name" value="ACP-like"/>
    <property type="match status" value="3"/>
</dbReference>
<accession>A0ABS6BCV2</accession>
<organism evidence="13 14">
    <name type="scientific">Nocardia albiluteola</name>
    <dbReference type="NCBI Taxonomy" id="2842303"/>
    <lineage>
        <taxon>Bacteria</taxon>
        <taxon>Bacillati</taxon>
        <taxon>Actinomycetota</taxon>
        <taxon>Actinomycetes</taxon>
        <taxon>Mycobacteriales</taxon>
        <taxon>Nocardiaceae</taxon>
        <taxon>Nocardia</taxon>
    </lineage>
</organism>
<dbReference type="InterPro" id="IPR016035">
    <property type="entry name" value="Acyl_Trfase/lysoPLipase"/>
</dbReference>
<dbReference type="NCBIfam" id="NF045894">
    <property type="entry name" value="PKS_plus_SDR"/>
    <property type="match status" value="2"/>
</dbReference>
<dbReference type="SMART" id="SM00826">
    <property type="entry name" value="PKS_DH"/>
    <property type="match status" value="1"/>
</dbReference>
<dbReference type="Gene3D" id="6.10.140.1830">
    <property type="match status" value="1"/>
</dbReference>
<evidence type="ECO:0000256" key="6">
    <source>
        <dbReference type="ARBA" id="ARBA00023194"/>
    </source>
</evidence>
<evidence type="ECO:0000256" key="7">
    <source>
        <dbReference type="ARBA" id="ARBA00023268"/>
    </source>
</evidence>
<dbReference type="PROSITE" id="PS00012">
    <property type="entry name" value="PHOSPHOPANTETHEINE"/>
    <property type="match status" value="3"/>
</dbReference>
<dbReference type="Pfam" id="PF00550">
    <property type="entry name" value="PP-binding"/>
    <property type="match status" value="3"/>
</dbReference>
<evidence type="ECO:0000256" key="8">
    <source>
        <dbReference type="ARBA" id="ARBA00023315"/>
    </source>
</evidence>
<evidence type="ECO:0000259" key="11">
    <source>
        <dbReference type="PROSITE" id="PS52004"/>
    </source>
</evidence>
<dbReference type="PROSITE" id="PS50075">
    <property type="entry name" value="CARRIER"/>
    <property type="match status" value="3"/>
</dbReference>
<dbReference type="InterPro" id="IPR036291">
    <property type="entry name" value="NAD(P)-bd_dom_sf"/>
</dbReference>
<evidence type="ECO:0000313" key="13">
    <source>
        <dbReference type="EMBL" id="MBU3068122.1"/>
    </source>
</evidence>
<dbReference type="Pfam" id="PF18369">
    <property type="entry name" value="PKS_DE"/>
    <property type="match status" value="2"/>
</dbReference>
<dbReference type="InterPro" id="IPR049552">
    <property type="entry name" value="PKS_DH_N"/>
</dbReference>
<dbReference type="Proteomes" id="UP000733379">
    <property type="component" value="Unassembled WGS sequence"/>
</dbReference>
<feature type="active site" description="Proton donor; for dehydratase activity" evidence="9">
    <location>
        <position position="4071"/>
    </location>
</feature>
<dbReference type="InterPro" id="IPR036736">
    <property type="entry name" value="ACP-like_sf"/>
</dbReference>
<dbReference type="InterPro" id="IPR049551">
    <property type="entry name" value="PKS_DH_C"/>
</dbReference>
<dbReference type="InterPro" id="IPR041618">
    <property type="entry name" value="PKS_DE"/>
</dbReference>
<sequence length="4724" mass="497327">MAQEDKLFGYLKRVTADLQQARARVSELESRDREPIAVVAMACRFPGGVDSPESLWNLVASGGDAMSAFPQDRGWPLTDLFADNPQGPGASVAREGGFLHDAAEFDAALFGISPREALAMDPQQRLLLETCWEAFERAGIDPTSLRGSRTGVFTGVMYNDYAGRFTHAPEEVAGHLGNGSAGSIASGRLSYTFGLEGPAITIDTACSSSLVAVHLAAKALLDCECAMALAGGVTVMSTPRTFVEFSRQGGLAPDGRCKAFSDTADGTGWGEGAGLLLLERLSDAQRNNHPVLAIIRGSAVNQDGASNGLTAPNGPAQQRVIRQALANAGFQPPDVDAVEAHGTGTTLGDPIEAQALLATYGQDRSEPLWLGSVKSNIGHTQAAAGTAGIIKMIMAMHHGLLPRTLHVDKPTHQVDWTAGKVQLLTLNTPWPDNDRPRRAAVSSFGISGTNAHIILEQPPTTEPDTTEPDHAPVPWVVSGHTPAALRAQAARLAEYSGNDVSPRDLGYSLAVTRAPLAYRAVIADGDLDARRRGLAALADGRTPPQVFTGHDSGSGVVMVFSGQGSQHPGMGHRLYNTYPVYSEAFDTACAALDPHLPQPLRDVIFDDETDLLEKTRYTQPALFALQLALYRLWESWGIHPTTLIGHSIGEITAAHIAGVLTLTDAATLVTARAGLMQSLPGGAMVAVDATEHEIQPHLEGFTDTVGIAAINGPTSLVLSGDHAALTTITQRLTEHRTRWLHVSHAFHSPAMDPILSEFRNTIATLTFRPPTIPIISTVTGQPADHATLADPGYWVRHARDTVRFADALEHSAAAIHLEIGPGATLITHIHGAAIPSLHPDRPDTEALATALAQLVAGGVRPDWRRYFSGTGARPIPLPTYAFQRNRYWLDGPAAPTSASGGDTDFWHAVEREDLDALTAMLTNGEANPREALAPALPLLSGWRREQAAHDTVDSWRYQVVWRPLAAPVPAPANDGHYLILVPADHDESPAISAVLRALPPDAVRISCGDKHTRDEFAELLARHRPARVVSLLALGSAAATLSLLHACADAELEGSLWCLTSGAVSIGRADRLRDPDQAAVWGLGQVAGLEYPRWWGGLIDLPERMDDRAAARFAAILSGQWAEDQLAVRPSGVFARRLIRAPGTAGRPRWSTAGAALVTGGTGALGGHVARWLIRCGVRHLVLTSRRGIQAPGASELRAELERMAPGVRVRIEACDIADRAALGRLLDGMDTPITAVFHTAGAGTAAPLRDTDPALLAHAWDGKARGARNLDAAFADPALDAFVLFSSGAGVWGGAGQGAYAAANAYLDALAQARRDRGLHALAIAWGTWAGGGMAAADGAGESLRRSGLLPMNPGLAVTAMSRALDHGDTAVTVANIAWDIFAPMLSAARPRPLIGDLAEARAAVHGSPADSGEHGLRRRLSGTTDAERARLLLDLVREEVAAALGHSSPDQVSSRAAFRDIGVDSMIAVQLRNRLQTVTGLALPTTLVFDHPSPVALAAHLEHELLGAPAAADPTGESVRGDDDPVVIIAMSCRFPGGADSPEALWDLVADGRDAVSEFPADRGWDIDALYDPDPDSPGTSYAREGGFVSEAAEFDAAAFGISPREALAMDPQQRLLLETSQEAFERAGIAVDTVRESRTGVFIGAATSHYATHDAGHGTEGYLLTGTATAVISGRISYTFGLEGPAVTVDTACSSSLVALHLAARALRGGECSLALAGGVTVMSTPAAFVEFSRQRGLAADGRCKSFAAAADGTGWAEGAGVVLLERLSDAYRNGHPVLAVLRGSAVNQDGASNGLTAPNGPAQQRVIRQALADAGVRAAEVDAVEAHGTGTRLGDPIEAQALLATYGGDRERPLWLGSIKSNIGHTQSAAGIAGVIKMVMAMRHGTLPRTLHIDRPTPHVDWTSGAIGLLVDQQPWPDGAHPRRAGVSAFGVSGTNAHVILEQCPPPTPSDRVPALPPAVPWLLSAHDTAALTALARRLADRLPVDATVLDAGYSLATARSALPERAIVVGGDPDERRRALRAFADGHAAASIVAGRAGDGEVVMVLSGQGTQRLGMGAELYDAYPVYAGAFDAACAELDRHLPQPLRDVVCGDDPELLDRTEYAQPALFALQVALYRLWESWGVRPAAMTGHSVGEIAAAHLCGVLTLTDAATLVTTRARLMQSLPGGAMMAVDATEHEILPHLEGFTNTVGIAAINGPTSLVLSGNRTALAAITERLTGYRTRWLRVSHAFHSPAMDPILDEFGRVVARLSFSAPGITLLSTVTGRPVDRATLADPDHWIRHARNTVRFADVIAHLAGRNPTYLEIGPDGALTTHLPGTAVASLRHDRPEVQALVHALARITVNGTNPDWHSYFAGTGARGTNLPTYPFQRRRYWLDPDERSGAPSTVADTAESRFWDAIEREDLPALSRAVGGEEQARLSVALPVLADWRRRRRAQSLTDSLCYRITWTPLSPTLSRLSGVWLAVVGAAQRERPEVAAVCAALRAGGAEVRVAEAAEIGDVSGIAGVVSLLALDERPDRADPVLSHGLAETAALITAMHRDGESAPLWCLTRGAVSIGRAEPLRTPAHAQFWGMGRAVALEWPHGWGGLIDLPATIDARALSRLPGLLADPAGEDQLALRASGVFARRLAHAPQRVSPDAPWAPRGTVLITGGTGALGAHVARWLARRGAEHLLLVGRRGPQAPGAAALEAELSAAGAEVTVAACDVSDRAAVAELLAAVPPHRPLTAVVHAAGIGQLKPLADTGIDEFADIVRAKTAGATHLDELLGDRELDAFVLFSSVSGVWGTGGQTAYGAANAHLDALARHRRDRGLAATSVAWGPWAGDGMARGESGAHMRRRGLVPLPPDVAMAALERALGDDDPCPAVADVRWAEFAPPFVSARPSALLAGLPEARSALDAPIATEGAVPHRFSALSGDERRARLLTVVTTEAAAVLGHSGAGDLAPDRAFRDLGFDSLTAVELRNRLGSALGVALPTTVVFDFPSPEQLGAHLASLFGAEPHEDREVTVAESGDPIAIVGIGCRFPGGVRGPEDLWQLVSQGRDAVSDFPTDRGWDLAAGASTAGTGGFLYDAAQFDAEFFGISPREALAMDPQQRLLLETSWETFEHAGLDPRSLRGSRTGVYIGGNSQDYVSLLREGAEGYLLTGNTTSVASGRISYTFGLEGPAATVDTACSSSLVAMHLAAQALCNGECSLALAGGVTVMSTPTTFTEFSRQGGLSPDGRCKAFSSAADGTGWGEGVGLLLLERLSDARRNNHSVLAVLRGSAVNQDGASNGLTAPNGPSQQRVIRQALADAGLRPRDIDTVEAHGTGTRLGDPIEAQALLATYGQDREQPLWLGSVKSNIGHTQAAAGAAGVIKMIMAMRHGILPRTLHVAEPTPHVDWTAGAVSLLTENTPWPADERPRRAGVSSFGVSGTNAHLILEQAPATEPAAPSADLPALPWILSGRDDAAVRAQAARLADRLAEGTSITDIAYALATSRAALDHRAVLAHGDLDERRRALVALAGGELPSGIFVGDGDGAGVAMVFSGQGSQRPGMGRELYDAYPVYAEAFDNACAAIELPHPLRDVVFGDDAALLDRTQYTQPALFALQVALYRLWESWGVRPAVVVGHSIGEIAAAHAAGVLGLADAAHLVTTRGRLMQSLPAGGAMVAIDATEHEIGPHLERFADLVGIAAVNGPKSLVLSGENTALTAILDALPGRRATRLRVSHAFHSPLMEPILAEFHSTIAQLTFSDPWVPFVSTVTGRPIDGAGLAAPEYWVRHARDTVRFAEALGHVTASAHLEIGPGAALAPHIPGAAIASLRAKHPESETMSTALARLVAEGVRPDWQRYFSGTGARRVPLPTYPFQGTRYWPETSTESRRALDAGHPMLTSSVELAHDNGVLLTARISATSPPWLADHVLAGAVVFPGTAFVELVRHAAHLTGHRSVEELTVESPLVLPADGAVELQVAVTAPGPDDRRAVTVHSRPDAESPWQSHAVGVLGGVQAPEPSWSLSVWPPSGATAVDITDVYTEFASAGLDYGPAFRGLRAAWRVGSEVAVEVAPPPDREPAPGFGLHPALFDAVLHGAGAARILGADGRARVPFSWAGVTVHSAGATALRAVLSPRDEDTIAVRIADGTGRPVAEIERLTLRKVAGALLTSGQRPLFEQAWIPIETPDTTTAFSILGEDGGPDDATHVLTLVHNGDDLDPATAQATTARVLGTLQAFSDERPLVVVTSRAVAVDNAPAPAGAAVWGLVRTAQAEQPGRLMLVDLDDDERSWQALPRALSCGEPQLALRGGEIRVPRLVPVPAAAERTPDWSAGTVLITGAAGALGSLIARHVVESHGARRLVLLSRRGDAPEPAGAEVTQIACDLSDPDQLTHTLTTTPTHPPLTIIHCAGTTHDATLTNQTPQHLHHTFTPKATTAWHLHQHHPNTRTIHFSSAAATLGSPGQANYAATNAYLDALTHHHPHTTTIAWGPWTTGMAQHLDTADRKRMTDGGLVPIDEQTGCALFDAAVAAGTPNVVALPLSREALRRRAADGHLPAVLRDLVPQTARATTLPTARAQSLRDALRGLPPQEQQDRVAHLVRSRTAAVLGHGAAEAISMDRPFTELGFDSLTAVELRGALGGVTGLRLPATVIFDHPTPAALQQHLLAQLVSDRPAAPEAIFAEIDRLEANLAQAGPQYATRIRSRLQSLLRAWESPADGADVDTALSAADLEDMFDIIDDELGLS</sequence>
<comment type="pathway">
    <text evidence="2">Antibiotic biosynthesis.</text>
</comment>
<feature type="region of interest" description="N-terminal hotdog fold" evidence="9">
    <location>
        <begin position="3876"/>
        <end position="3998"/>
    </location>
</feature>
<dbReference type="InterPro" id="IPR057326">
    <property type="entry name" value="KR_dom"/>
</dbReference>
<dbReference type="PROSITE" id="PS52004">
    <property type="entry name" value="KS3_2"/>
    <property type="match status" value="3"/>
</dbReference>
<name>A0ABS6BCV2_9NOCA</name>
<dbReference type="InterPro" id="IPR014031">
    <property type="entry name" value="Ketoacyl_synth_C"/>
</dbReference>
<protein>
    <submittedName>
        <fullName evidence="13">SDR family NAD(P)-dependent oxidoreductase</fullName>
    </submittedName>
</protein>
<dbReference type="InterPro" id="IPR016036">
    <property type="entry name" value="Malonyl_transacylase_ACP-bd"/>
</dbReference>
<dbReference type="RefSeq" id="WP_215924318.1">
    <property type="nucleotide sequence ID" value="NZ_JAHKNI010000030.1"/>
</dbReference>
<dbReference type="SMART" id="SM00825">
    <property type="entry name" value="PKS_KS"/>
    <property type="match status" value="3"/>
</dbReference>
<dbReference type="PANTHER" id="PTHR43775">
    <property type="entry name" value="FATTY ACID SYNTHASE"/>
    <property type="match status" value="1"/>
</dbReference>
<keyword evidence="5" id="KW-0808">Transferase</keyword>
<dbReference type="Pfam" id="PF22953">
    <property type="entry name" value="SpnB_Rossmann"/>
    <property type="match status" value="1"/>
</dbReference>
<dbReference type="InterPro" id="IPR018201">
    <property type="entry name" value="Ketoacyl_synth_AS"/>
</dbReference>
<dbReference type="SMART" id="SM00823">
    <property type="entry name" value="PKS_PP"/>
    <property type="match status" value="3"/>
</dbReference>
<dbReference type="InterPro" id="IPR014030">
    <property type="entry name" value="Ketoacyl_synth_N"/>
</dbReference>
<dbReference type="InterPro" id="IPR009081">
    <property type="entry name" value="PP-bd_ACP"/>
</dbReference>
<dbReference type="InterPro" id="IPR042104">
    <property type="entry name" value="PKS_dehydratase_sf"/>
</dbReference>
<dbReference type="Pfam" id="PF16197">
    <property type="entry name" value="KAsynt_C_assoc"/>
    <property type="match status" value="3"/>
</dbReference>
<dbReference type="InterPro" id="IPR055123">
    <property type="entry name" value="SpnB-like_Rossmann"/>
</dbReference>
<evidence type="ECO:0000256" key="2">
    <source>
        <dbReference type="ARBA" id="ARBA00004792"/>
    </source>
</evidence>
<dbReference type="SUPFAM" id="SSF51735">
    <property type="entry name" value="NAD(P)-binding Rossmann-fold domains"/>
    <property type="match status" value="6"/>
</dbReference>
<dbReference type="Gene3D" id="3.40.366.10">
    <property type="entry name" value="Malonyl-Coenzyme A Acyl Carrier Protein, domain 2"/>
    <property type="match status" value="3"/>
</dbReference>
<evidence type="ECO:0000259" key="10">
    <source>
        <dbReference type="PROSITE" id="PS50075"/>
    </source>
</evidence>
<keyword evidence="14" id="KW-1185">Reference proteome</keyword>
<dbReference type="SUPFAM" id="SSF55048">
    <property type="entry name" value="Probable ACP-binding domain of malonyl-CoA ACP transacylase"/>
    <property type="match status" value="3"/>
</dbReference>
<proteinExistence type="predicted"/>
<dbReference type="Gene3D" id="3.10.129.110">
    <property type="entry name" value="Polyketide synthase dehydratase"/>
    <property type="match status" value="1"/>
</dbReference>
<evidence type="ECO:0000256" key="9">
    <source>
        <dbReference type="PROSITE-ProRule" id="PRU01363"/>
    </source>
</evidence>
<dbReference type="Gene3D" id="3.30.70.3290">
    <property type="match status" value="3"/>
</dbReference>
<dbReference type="InterPro" id="IPR015083">
    <property type="entry name" value="NorB/c/GfsB-D-like_docking"/>
</dbReference>
<dbReference type="SMART" id="SM00827">
    <property type="entry name" value="PKS_AT"/>
    <property type="match status" value="3"/>
</dbReference>
<feature type="domain" description="Ketosynthase family 3 (KS3)" evidence="11">
    <location>
        <begin position="33"/>
        <end position="457"/>
    </location>
</feature>
<keyword evidence="4" id="KW-0597">Phosphoprotein</keyword>
<dbReference type="PROSITE" id="PS00606">
    <property type="entry name" value="KS3_1"/>
    <property type="match status" value="3"/>
</dbReference>
<dbReference type="InterPro" id="IPR016039">
    <property type="entry name" value="Thiolase-like"/>
</dbReference>
<keyword evidence="6" id="KW-0045">Antibiotic biosynthesis</keyword>
<dbReference type="Pfam" id="PF00109">
    <property type="entry name" value="ketoacyl-synt"/>
    <property type="match status" value="3"/>
</dbReference>
<dbReference type="Pfam" id="PF08659">
    <property type="entry name" value="KR"/>
    <property type="match status" value="3"/>
</dbReference>
<feature type="domain" description="Carrier" evidence="10">
    <location>
        <begin position="1432"/>
        <end position="1507"/>
    </location>
</feature>
<dbReference type="SUPFAM" id="SSF53901">
    <property type="entry name" value="Thiolase-like"/>
    <property type="match status" value="3"/>
</dbReference>
<dbReference type="Gene3D" id="3.40.50.720">
    <property type="entry name" value="NAD(P)-binding Rossmann-like Domain"/>
    <property type="match status" value="3"/>
</dbReference>
<dbReference type="SUPFAM" id="SSF52151">
    <property type="entry name" value="FabD/lysophospholipase-like"/>
    <property type="match status" value="3"/>
</dbReference>
<dbReference type="Pfam" id="PF00698">
    <property type="entry name" value="Acyl_transf_1"/>
    <property type="match status" value="3"/>
</dbReference>
<gene>
    <name evidence="13" type="ORF">KO481_42225</name>
</gene>
<dbReference type="InterPro" id="IPR020841">
    <property type="entry name" value="PKS_Beta-ketoAc_synthase_dom"/>
</dbReference>
<dbReference type="CDD" id="cd08956">
    <property type="entry name" value="KR_3_FAS_SDR_x"/>
    <property type="match status" value="1"/>
</dbReference>
<dbReference type="SMART" id="SM00822">
    <property type="entry name" value="PKS_KR"/>
    <property type="match status" value="3"/>
</dbReference>
<feature type="domain" description="PKS/mFAS DH" evidence="12">
    <location>
        <begin position="3876"/>
        <end position="4149"/>
    </location>
</feature>
<dbReference type="InterPro" id="IPR020806">
    <property type="entry name" value="PKS_PP-bd"/>
</dbReference>
<keyword evidence="8" id="KW-0012">Acyltransferase</keyword>
<dbReference type="SMART" id="SM01294">
    <property type="entry name" value="PKS_PP_betabranch"/>
    <property type="match status" value="3"/>
</dbReference>
<feature type="region of interest" description="C-terminal hotdog fold" evidence="9">
    <location>
        <begin position="4011"/>
        <end position="4149"/>
    </location>
</feature>
<dbReference type="InterPro" id="IPR032821">
    <property type="entry name" value="PKS_assoc"/>
</dbReference>
<dbReference type="Pfam" id="PF21089">
    <property type="entry name" value="PKS_DH_N"/>
    <property type="match status" value="1"/>
</dbReference>
<feature type="domain" description="Ketosynthase family 3 (KS3)" evidence="11">
    <location>
        <begin position="1525"/>
        <end position="1947"/>
    </location>
</feature>
<keyword evidence="7" id="KW-0511">Multifunctional enzyme</keyword>
<dbReference type="Pfam" id="PF02801">
    <property type="entry name" value="Ketoacyl-synt_C"/>
    <property type="match status" value="3"/>
</dbReference>
<dbReference type="Gene3D" id="3.40.47.10">
    <property type="match status" value="3"/>
</dbReference>
<dbReference type="InterPro" id="IPR014043">
    <property type="entry name" value="Acyl_transferase_dom"/>
</dbReference>
<keyword evidence="3" id="KW-0596">Phosphopantetheine</keyword>
<dbReference type="InterPro" id="IPR001227">
    <property type="entry name" value="Ac_transferase_dom_sf"/>
</dbReference>
<comment type="cofactor">
    <cofactor evidence="1">
        <name>pantetheine 4'-phosphate</name>
        <dbReference type="ChEBI" id="CHEBI:47942"/>
    </cofactor>
</comment>
<evidence type="ECO:0000256" key="5">
    <source>
        <dbReference type="ARBA" id="ARBA00022679"/>
    </source>
</evidence>
<feature type="domain" description="Carrier" evidence="10">
    <location>
        <begin position="2928"/>
        <end position="3003"/>
    </location>
</feature>
<dbReference type="CDD" id="cd08952">
    <property type="entry name" value="KR_1_SDR_x"/>
    <property type="match status" value="2"/>
</dbReference>
<dbReference type="Pfam" id="PF08990">
    <property type="entry name" value="Docking"/>
    <property type="match status" value="1"/>
</dbReference>
<feature type="domain" description="Ketosynthase family 3 (KS3)" evidence="11">
    <location>
        <begin position="3019"/>
        <end position="3431"/>
    </location>
</feature>
<reference evidence="13 14" key="1">
    <citation type="submission" date="2021-06" db="EMBL/GenBank/DDBJ databases">
        <title>Actinomycetes sequencing.</title>
        <authorList>
            <person name="Shan Q."/>
        </authorList>
    </citation>
    <scope>NUCLEOTIDE SEQUENCE [LARGE SCALE GENOMIC DNA]</scope>
    <source>
        <strain evidence="13 14">NEAU-G5</strain>
    </source>
</reference>
<comment type="caution">
    <text evidence="13">The sequence shown here is derived from an EMBL/GenBank/DDBJ whole genome shotgun (WGS) entry which is preliminary data.</text>
</comment>
<feature type="active site" description="Proton acceptor; for dehydratase activity" evidence="9">
    <location>
        <position position="3908"/>
    </location>
</feature>
<dbReference type="InterPro" id="IPR013968">
    <property type="entry name" value="PKS_KR"/>
</dbReference>
<evidence type="ECO:0000256" key="1">
    <source>
        <dbReference type="ARBA" id="ARBA00001957"/>
    </source>
</evidence>
<feature type="domain" description="Carrier" evidence="10">
    <location>
        <begin position="4573"/>
        <end position="4648"/>
    </location>
</feature>
<dbReference type="InterPro" id="IPR050091">
    <property type="entry name" value="PKS_NRPS_Biosynth_Enz"/>
</dbReference>
<dbReference type="PANTHER" id="PTHR43775:SF51">
    <property type="entry name" value="INACTIVE PHENOLPHTHIOCEROL SYNTHESIS POLYKETIDE SYNTHASE TYPE I PKS1-RELATED"/>
    <property type="match status" value="1"/>
</dbReference>
<dbReference type="InterPro" id="IPR006162">
    <property type="entry name" value="Ppantetheine_attach_site"/>
</dbReference>